<name>A0A1I7U2G4_9PELO</name>
<keyword evidence="1" id="KW-0472">Membrane</keyword>
<keyword evidence="2" id="KW-0732">Signal</keyword>
<protein>
    <submittedName>
        <fullName evidence="4">SCP domain-containing protein</fullName>
    </submittedName>
</protein>
<dbReference type="SUPFAM" id="SSF55797">
    <property type="entry name" value="PR-1-like"/>
    <property type="match status" value="2"/>
</dbReference>
<keyword evidence="1" id="KW-0812">Transmembrane</keyword>
<evidence type="ECO:0000313" key="4">
    <source>
        <dbReference type="WBParaSite" id="Csp11.Scaffold629.g14177.t1"/>
    </source>
</evidence>
<dbReference type="Proteomes" id="UP000095282">
    <property type="component" value="Unplaced"/>
</dbReference>
<reference evidence="4" key="1">
    <citation type="submission" date="2016-11" db="UniProtKB">
        <authorList>
            <consortium name="WormBaseParasite"/>
        </authorList>
    </citation>
    <scope>IDENTIFICATION</scope>
</reference>
<evidence type="ECO:0000256" key="1">
    <source>
        <dbReference type="SAM" id="Phobius"/>
    </source>
</evidence>
<dbReference type="eggNOG" id="ENOG502TDBM">
    <property type="taxonomic scope" value="Eukaryota"/>
</dbReference>
<dbReference type="WBParaSite" id="Csp11.Scaffold629.g14177.t1">
    <property type="protein sequence ID" value="Csp11.Scaffold629.g14177.t1"/>
    <property type="gene ID" value="Csp11.Scaffold629.g14177"/>
</dbReference>
<dbReference type="AlphaFoldDB" id="A0A1I7U2G4"/>
<feature type="transmembrane region" description="Helical" evidence="1">
    <location>
        <begin position="354"/>
        <end position="375"/>
    </location>
</feature>
<evidence type="ECO:0000313" key="3">
    <source>
        <dbReference type="Proteomes" id="UP000095282"/>
    </source>
</evidence>
<feature type="chain" id="PRO_5009308419" evidence="2">
    <location>
        <begin position="19"/>
        <end position="382"/>
    </location>
</feature>
<sequence>MNVSTLLASLLIFSTTTAYQNDLVDALNQIKNLLDGDSTSYALSWDYSLELYATERIDTCPIEISNGELFVKIDDVAQVLQKLNDTDSFSLNPLPTIAIFGGKSASLHLDIGSRIGCSFKNCSSGNNLFCAFDSRKFAQDRLENRNCVKDEQFENLCREEPIDYSSMGKDEFRGYMMEWNRMRRQLAKTFNATGMYELTWSDEAVKLATFLGRVCDPDHSGFQGTHFHMHPRSLDPLGALWMMLNENLDGSQVFGNSTMQMLAPQRKEFGCVPMTCQNYSYACVLGPDWSSRKPMTFPTGVLCGECPERCFDGLCQEVNLVEAIESVAEGQVTAEEQERSKTTRMSSGISWKQFGVLLCLLSTLGIILFLLYTIVTHRYTDL</sequence>
<proteinExistence type="predicted"/>
<organism evidence="3 4">
    <name type="scientific">Caenorhabditis tropicalis</name>
    <dbReference type="NCBI Taxonomy" id="1561998"/>
    <lineage>
        <taxon>Eukaryota</taxon>
        <taxon>Metazoa</taxon>
        <taxon>Ecdysozoa</taxon>
        <taxon>Nematoda</taxon>
        <taxon>Chromadorea</taxon>
        <taxon>Rhabditida</taxon>
        <taxon>Rhabditina</taxon>
        <taxon>Rhabditomorpha</taxon>
        <taxon>Rhabditoidea</taxon>
        <taxon>Rhabditidae</taxon>
        <taxon>Peloderinae</taxon>
        <taxon>Caenorhabditis</taxon>
    </lineage>
</organism>
<evidence type="ECO:0000256" key="2">
    <source>
        <dbReference type="SAM" id="SignalP"/>
    </source>
</evidence>
<feature type="signal peptide" evidence="2">
    <location>
        <begin position="1"/>
        <end position="18"/>
    </location>
</feature>
<dbReference type="InterPro" id="IPR035940">
    <property type="entry name" value="CAP_sf"/>
</dbReference>
<dbReference type="Gene3D" id="3.40.33.10">
    <property type="entry name" value="CAP"/>
    <property type="match status" value="1"/>
</dbReference>
<keyword evidence="1" id="KW-1133">Transmembrane helix</keyword>
<accession>A0A1I7U2G4</accession>
<keyword evidence="3" id="KW-1185">Reference proteome</keyword>